<dbReference type="EMBL" id="CP019312">
    <property type="protein sequence ID" value="APX12397.1"/>
    <property type="molecule type" value="Genomic_DNA"/>
</dbReference>
<organism evidence="2 3">
    <name type="scientific">Tateyamaria omphalii</name>
    <dbReference type="NCBI Taxonomy" id="299262"/>
    <lineage>
        <taxon>Bacteria</taxon>
        <taxon>Pseudomonadati</taxon>
        <taxon>Pseudomonadota</taxon>
        <taxon>Alphaproteobacteria</taxon>
        <taxon>Rhodobacterales</taxon>
        <taxon>Roseobacteraceae</taxon>
        <taxon>Tateyamaria</taxon>
    </lineage>
</organism>
<evidence type="ECO:0000259" key="1">
    <source>
        <dbReference type="Pfam" id="PF12760"/>
    </source>
</evidence>
<dbReference type="InterPro" id="IPR024442">
    <property type="entry name" value="Transposase_Zn_ribbon"/>
</dbReference>
<dbReference type="Proteomes" id="UP000186336">
    <property type="component" value="Chromosome"/>
</dbReference>
<feature type="domain" description="Transposase zinc-ribbon" evidence="1">
    <location>
        <begin position="50"/>
        <end position="96"/>
    </location>
</feature>
<reference evidence="2 3" key="1">
    <citation type="submission" date="2017-01" db="EMBL/GenBank/DDBJ databases">
        <title>Complete genome of Tateyamaria omphalii DOK1-4 isolated from seawater in Dokdo.</title>
        <authorList>
            <person name="Kim J.H."/>
            <person name="Chi W.-J."/>
        </authorList>
    </citation>
    <scope>NUCLEOTIDE SEQUENCE [LARGE SCALE GENOMIC DNA]</scope>
    <source>
        <strain evidence="2 3">DOK1-4</strain>
    </source>
</reference>
<name>A0A1P8MWA9_9RHOB</name>
<evidence type="ECO:0000313" key="3">
    <source>
        <dbReference type="Proteomes" id="UP000186336"/>
    </source>
</evidence>
<protein>
    <recommendedName>
        <fullName evidence="1">Transposase zinc-ribbon domain-containing protein</fullName>
    </recommendedName>
</protein>
<dbReference type="AlphaFoldDB" id="A0A1P8MWA9"/>
<dbReference type="KEGG" id="tom:BWR18_12450"/>
<proteinExistence type="predicted"/>
<evidence type="ECO:0000313" key="2">
    <source>
        <dbReference type="EMBL" id="APX12397.1"/>
    </source>
</evidence>
<dbReference type="STRING" id="299262.BWR18_12450"/>
<sequence>MLMRSNNCVKKARKTRVYSMLRINEDDIDFEHWRKLRAHMPKDMVAKIFKTEEDCERHLFQTIWKLGYRCPKCDYEGGIWVLKTRRMYQCPSCRHQYSARSVTSLYRKRASLLGCLKGAEWIIANMASESFGRLTIATFSTTVGLSYRPARKLRMEMFEELKKPMGGFWGSLLCNDVIDEFAYEGDRLADLIAYYGFDGAQDSPPIFEK</sequence>
<accession>A0A1P8MWA9</accession>
<dbReference type="Pfam" id="PF12760">
    <property type="entry name" value="Zn_ribbon_IS1595"/>
    <property type="match status" value="1"/>
</dbReference>
<keyword evidence="3" id="KW-1185">Reference proteome</keyword>
<gene>
    <name evidence="2" type="ORF">BWR18_12450</name>
</gene>